<dbReference type="EMBL" id="LNYU01000077">
    <property type="protein sequence ID" value="KTD57393.1"/>
    <property type="molecule type" value="Genomic_DNA"/>
</dbReference>
<dbReference type="Proteomes" id="UP000054703">
    <property type="component" value="Unassembled WGS sequence"/>
</dbReference>
<dbReference type="AlphaFoldDB" id="A0A0W0YKE6"/>
<protein>
    <submittedName>
        <fullName evidence="1">Uncharacterized protein</fullName>
    </submittedName>
</protein>
<dbReference type="InterPro" id="IPR023366">
    <property type="entry name" value="ATP_synth_asu-like_sf"/>
</dbReference>
<accession>A0A0W0YKE6</accession>
<comment type="caution">
    <text evidence="1">The sequence shown here is derived from an EMBL/GenBank/DDBJ whole genome shotgun (WGS) entry which is preliminary data.</text>
</comment>
<evidence type="ECO:0000313" key="1">
    <source>
        <dbReference type="EMBL" id="KTD57393.1"/>
    </source>
</evidence>
<sequence length="122" mass="13613">MDDIAGKGKDLSHDRLWMLQPSAMSQVTYLNCSVLNGHEHTLKLDFEAPLDLASVIHQDCHLGLAGSSLTAREVSRESHLIKFSIYCGRETRDTSNFNQNLKPGTRINITEAGEIEDRSCKL</sequence>
<evidence type="ECO:0000313" key="2">
    <source>
        <dbReference type="Proteomes" id="UP000054703"/>
    </source>
</evidence>
<dbReference type="PATRIC" id="fig|45074.5.peg.2772"/>
<organism evidence="1 2">
    <name type="scientific">Legionella santicrucis</name>
    <dbReference type="NCBI Taxonomy" id="45074"/>
    <lineage>
        <taxon>Bacteria</taxon>
        <taxon>Pseudomonadati</taxon>
        <taxon>Pseudomonadota</taxon>
        <taxon>Gammaproteobacteria</taxon>
        <taxon>Legionellales</taxon>
        <taxon>Legionellaceae</taxon>
        <taxon>Legionella</taxon>
    </lineage>
</organism>
<reference evidence="1 2" key="1">
    <citation type="submission" date="2015-11" db="EMBL/GenBank/DDBJ databases">
        <title>Genomic analysis of 38 Legionella species identifies large and diverse effector repertoires.</title>
        <authorList>
            <person name="Burstein D."/>
            <person name="Amaro F."/>
            <person name="Zusman T."/>
            <person name="Lifshitz Z."/>
            <person name="Cohen O."/>
            <person name="Gilbert J.A."/>
            <person name="Pupko T."/>
            <person name="Shuman H.A."/>
            <person name="Segal G."/>
        </authorList>
    </citation>
    <scope>NUCLEOTIDE SEQUENCE [LARGE SCALE GENOMIC DNA]</scope>
    <source>
        <strain evidence="1 2">SC-63-C7</strain>
    </source>
</reference>
<name>A0A0W0YKE6_9GAMM</name>
<dbReference type="RefSeq" id="WP_058514647.1">
    <property type="nucleotide sequence ID" value="NZ_CAAAIH010000076.1"/>
</dbReference>
<dbReference type="Gene3D" id="2.40.30.20">
    <property type="match status" value="1"/>
</dbReference>
<gene>
    <name evidence="1" type="ORF">Lsan_2576</name>
</gene>
<proteinExistence type="predicted"/>
<keyword evidence="2" id="KW-1185">Reference proteome</keyword>